<evidence type="ECO:0000313" key="4">
    <source>
        <dbReference type="Proteomes" id="UP000199545"/>
    </source>
</evidence>
<dbReference type="STRING" id="46223.SAMN05421852_10223"/>
<evidence type="ECO:0000313" key="3">
    <source>
        <dbReference type="EMBL" id="SFI79257.1"/>
    </source>
</evidence>
<sequence>MHPLPKIPKEEIESRLGRFQDFLQQAGIDGALITQNIDLYYLTGTMQNGVLFVPSSGEPCLYVKKSVERAKFEASVAVEEMGRFKELGEKLKARFRNGKRLGIEMDVLPYGLAMRYLRFFPEAEPVDISFSLRQQRAVKSSYEIEQLKEAAKMVHQVIESLPKMIRPGVSELELAANIEYQLRKMGNYGLYRMRAYNQELVLGMVASGAAAATPTYFDGPAGGLGLSTAHPQGASRKILAVGEPILVDISSVWEGYIVDQTRLVVIGDLEKDLEQAYQVARQILKEVEQMGKPGVAWQDLYLRACEMVKEEGLEKHFMGYCADQARFLGHGVGLELDELPVLAKGFDQPLEEGMVIAIEPKFTFPQRGVVGIENTYLVTKNGLEAITFASEEIIRLDL</sequence>
<proteinExistence type="predicted"/>
<dbReference type="Gene3D" id="3.40.350.10">
    <property type="entry name" value="Creatinase/prolidase N-terminal domain"/>
    <property type="match status" value="1"/>
</dbReference>
<dbReference type="SUPFAM" id="SSF53092">
    <property type="entry name" value="Creatinase/prolidase N-terminal domain"/>
    <property type="match status" value="1"/>
</dbReference>
<evidence type="ECO:0000259" key="1">
    <source>
        <dbReference type="Pfam" id="PF00557"/>
    </source>
</evidence>
<gene>
    <name evidence="3" type="ORF">SAMN05421852_10223</name>
</gene>
<protein>
    <submittedName>
        <fullName evidence="3">Xaa-Pro aminopeptidase</fullName>
    </submittedName>
</protein>
<keyword evidence="4" id="KW-1185">Reference proteome</keyword>
<dbReference type="InterPro" id="IPR000587">
    <property type="entry name" value="Creatinase_N"/>
</dbReference>
<evidence type="ECO:0000259" key="2">
    <source>
        <dbReference type="Pfam" id="PF01321"/>
    </source>
</evidence>
<dbReference type="AlphaFoldDB" id="A0A1I3L3F4"/>
<dbReference type="EMBL" id="FORR01000002">
    <property type="protein sequence ID" value="SFI79257.1"/>
    <property type="molecule type" value="Genomic_DNA"/>
</dbReference>
<dbReference type="CDD" id="cd01066">
    <property type="entry name" value="APP_MetAP"/>
    <property type="match status" value="1"/>
</dbReference>
<reference evidence="3 4" key="1">
    <citation type="submission" date="2016-10" db="EMBL/GenBank/DDBJ databases">
        <authorList>
            <person name="de Groot N.N."/>
        </authorList>
    </citation>
    <scope>NUCLEOTIDE SEQUENCE [LARGE SCALE GENOMIC DNA]</scope>
    <source>
        <strain evidence="3 4">DSM 44778</strain>
    </source>
</reference>
<keyword evidence="3" id="KW-0378">Hydrolase</keyword>
<dbReference type="OrthoDB" id="9806388at2"/>
<keyword evidence="3" id="KW-0031">Aminopeptidase</keyword>
<accession>A0A1I3L3F4</accession>
<dbReference type="Pfam" id="PF01321">
    <property type="entry name" value="Creatinase_N"/>
    <property type="match status" value="1"/>
</dbReference>
<dbReference type="PANTHER" id="PTHR46112:SF2">
    <property type="entry name" value="XAA-PRO AMINOPEPTIDASE P-RELATED"/>
    <property type="match status" value="1"/>
</dbReference>
<dbReference type="InterPro" id="IPR000994">
    <property type="entry name" value="Pept_M24"/>
</dbReference>
<name>A0A1I3L3F4_9BACL</name>
<dbReference type="RefSeq" id="WP_093227762.1">
    <property type="nucleotide sequence ID" value="NZ_FORR01000002.1"/>
</dbReference>
<dbReference type="Proteomes" id="UP000199545">
    <property type="component" value="Unassembled WGS sequence"/>
</dbReference>
<dbReference type="InterPro" id="IPR029149">
    <property type="entry name" value="Creatin/AminoP/Spt16_N"/>
</dbReference>
<dbReference type="GO" id="GO:0004177">
    <property type="term" value="F:aminopeptidase activity"/>
    <property type="evidence" value="ECO:0007669"/>
    <property type="project" value="UniProtKB-KW"/>
</dbReference>
<dbReference type="InterPro" id="IPR036005">
    <property type="entry name" value="Creatinase/aminopeptidase-like"/>
</dbReference>
<keyword evidence="3" id="KW-0645">Protease</keyword>
<organism evidence="3 4">
    <name type="scientific">Thermoflavimicrobium dichotomicum</name>
    <dbReference type="NCBI Taxonomy" id="46223"/>
    <lineage>
        <taxon>Bacteria</taxon>
        <taxon>Bacillati</taxon>
        <taxon>Bacillota</taxon>
        <taxon>Bacilli</taxon>
        <taxon>Bacillales</taxon>
        <taxon>Thermoactinomycetaceae</taxon>
        <taxon>Thermoflavimicrobium</taxon>
    </lineage>
</organism>
<dbReference type="Gene3D" id="3.90.230.10">
    <property type="entry name" value="Creatinase/methionine aminopeptidase superfamily"/>
    <property type="match status" value="1"/>
</dbReference>
<dbReference type="InterPro" id="IPR050659">
    <property type="entry name" value="Peptidase_M24B"/>
</dbReference>
<feature type="domain" description="Creatinase N-terminal" evidence="2">
    <location>
        <begin position="15"/>
        <end position="138"/>
    </location>
</feature>
<dbReference type="Pfam" id="PF00557">
    <property type="entry name" value="Peptidase_M24"/>
    <property type="match status" value="1"/>
</dbReference>
<dbReference type="SUPFAM" id="SSF55920">
    <property type="entry name" value="Creatinase/aminopeptidase"/>
    <property type="match status" value="1"/>
</dbReference>
<dbReference type="PANTHER" id="PTHR46112">
    <property type="entry name" value="AMINOPEPTIDASE"/>
    <property type="match status" value="1"/>
</dbReference>
<feature type="domain" description="Peptidase M24" evidence="1">
    <location>
        <begin position="145"/>
        <end position="380"/>
    </location>
</feature>